<feature type="domain" description="HAMP" evidence="11">
    <location>
        <begin position="311"/>
        <end position="365"/>
    </location>
</feature>
<dbReference type="SUPFAM" id="SSF47384">
    <property type="entry name" value="Homodimeric domain of signal transducing histidine kinase"/>
    <property type="match status" value="1"/>
</dbReference>
<dbReference type="Pfam" id="PF00512">
    <property type="entry name" value="HisKA"/>
    <property type="match status" value="1"/>
</dbReference>
<protein>
    <recommendedName>
        <fullName evidence="3">histidine kinase</fullName>
        <ecNumber evidence="3">2.7.13.3</ecNumber>
    </recommendedName>
</protein>
<keyword evidence="6" id="KW-0418">Kinase</keyword>
<organism evidence="12 13">
    <name type="scientific">Ideonella margarita</name>
    <dbReference type="NCBI Taxonomy" id="2984191"/>
    <lineage>
        <taxon>Bacteria</taxon>
        <taxon>Pseudomonadati</taxon>
        <taxon>Pseudomonadota</taxon>
        <taxon>Betaproteobacteria</taxon>
        <taxon>Burkholderiales</taxon>
        <taxon>Sphaerotilaceae</taxon>
        <taxon>Ideonella</taxon>
    </lineage>
</organism>
<keyword evidence="8" id="KW-0812">Transmembrane</keyword>
<gene>
    <name evidence="12" type="ORF">AACH00_09870</name>
</gene>
<evidence type="ECO:0000256" key="6">
    <source>
        <dbReference type="ARBA" id="ARBA00022777"/>
    </source>
</evidence>
<accession>A0ABU9C7J9</accession>
<comment type="subcellular location">
    <subcellularLocation>
        <location evidence="2">Membrane</location>
    </subcellularLocation>
</comment>
<keyword evidence="4" id="KW-0597">Phosphoprotein</keyword>
<evidence type="ECO:0000313" key="13">
    <source>
        <dbReference type="Proteomes" id="UP001379945"/>
    </source>
</evidence>
<proteinExistence type="predicted"/>
<evidence type="ECO:0000313" key="12">
    <source>
        <dbReference type="EMBL" id="MEK8046654.1"/>
    </source>
</evidence>
<dbReference type="Gene3D" id="3.30.450.20">
    <property type="entry name" value="PAS domain"/>
    <property type="match status" value="1"/>
</dbReference>
<feature type="transmembrane region" description="Helical" evidence="8">
    <location>
        <begin position="291"/>
        <end position="310"/>
    </location>
</feature>
<dbReference type="InterPro" id="IPR050351">
    <property type="entry name" value="BphY/WalK/GraS-like"/>
</dbReference>
<keyword evidence="13" id="KW-1185">Reference proteome</keyword>
<dbReference type="PROSITE" id="PS50885">
    <property type="entry name" value="HAMP"/>
    <property type="match status" value="1"/>
</dbReference>
<dbReference type="GO" id="GO:0005524">
    <property type="term" value="F:ATP binding"/>
    <property type="evidence" value="ECO:0007669"/>
    <property type="project" value="UniProtKB-KW"/>
</dbReference>
<dbReference type="PROSITE" id="PS50109">
    <property type="entry name" value="HIS_KIN"/>
    <property type="match status" value="1"/>
</dbReference>
<dbReference type="PRINTS" id="PR00344">
    <property type="entry name" value="BCTRLSENSOR"/>
</dbReference>
<dbReference type="InterPro" id="IPR036097">
    <property type="entry name" value="HisK_dim/P_sf"/>
</dbReference>
<dbReference type="RefSeq" id="WP_341398950.1">
    <property type="nucleotide sequence ID" value="NZ_JBBUTI010000006.1"/>
</dbReference>
<dbReference type="Gene3D" id="3.30.565.10">
    <property type="entry name" value="Histidine kinase-like ATPase, C-terminal domain"/>
    <property type="match status" value="1"/>
</dbReference>
<dbReference type="InterPro" id="IPR003660">
    <property type="entry name" value="HAMP_dom"/>
</dbReference>
<keyword evidence="8" id="KW-0472">Membrane</keyword>
<evidence type="ECO:0000256" key="3">
    <source>
        <dbReference type="ARBA" id="ARBA00012438"/>
    </source>
</evidence>
<keyword evidence="9" id="KW-0732">Signal</keyword>
<sequence>MRVRFALVLGASGLLFAVTAAFVVEHLTTQQLEANAGQAVRREADLVGRALAAQLSDRLNLLRHLAADPVLASGVMETADVRDRLERLRATQPELAWLAMVGADGLVQVSTGNLLIGESMAHEPWFATGMLQPWLGKRGPMPRLSPNVPLTTEGRPPDFLDMAVPLIDYQGRHVGLIVGLLHWDWLTTQHQSLGHPLDRQHGLDTLVLGRDGRVASGPAELIGQTIDWPDVMAMRRGGAPGVVRWPDGQDYLTALAADPVRAGEPSAELSVVARQNLAQAFGELRSLHQRLLWAGVLATLIFVTLSVLLADRVARPIARLSAAAQRRRLGHAVSFATATGNSRDELGRLANALAELDDELRELHADLEHRVADRTAQLQAANAELDSFAYAVSHDLRAPLRALSGFAMALKEDHAAVLDERGLQYLGHIESASHRMGDLIEGLLVLSRVTRGTLHQDTVALSAVALRVLADLEAAEPLRLVEWQVQPGLQIDGDARLIDAVMRNLLGNAWKYSAGRTPARIEVRGETIDGRRWITVRDNGAGFNMAYAGMLFKAFERLHRQDEFPGLGIGLATVLRIVQRHGGEIVPEGEVNGGATFRFTLDRAPLTSVDAPPAP</sequence>
<keyword evidence="12" id="KW-0547">Nucleotide-binding</keyword>
<feature type="domain" description="Histidine kinase" evidence="10">
    <location>
        <begin position="391"/>
        <end position="605"/>
    </location>
</feature>
<evidence type="ECO:0000259" key="10">
    <source>
        <dbReference type="PROSITE" id="PS50109"/>
    </source>
</evidence>
<dbReference type="EC" id="2.7.13.3" evidence="3"/>
<dbReference type="Gene3D" id="6.10.340.10">
    <property type="match status" value="1"/>
</dbReference>
<evidence type="ECO:0000256" key="2">
    <source>
        <dbReference type="ARBA" id="ARBA00004370"/>
    </source>
</evidence>
<dbReference type="EMBL" id="JBBUTI010000006">
    <property type="protein sequence ID" value="MEK8046654.1"/>
    <property type="molecule type" value="Genomic_DNA"/>
</dbReference>
<dbReference type="InterPro" id="IPR005467">
    <property type="entry name" value="His_kinase_dom"/>
</dbReference>
<dbReference type="PANTHER" id="PTHR42878">
    <property type="entry name" value="TWO-COMPONENT HISTIDINE KINASE"/>
    <property type="match status" value="1"/>
</dbReference>
<dbReference type="SUPFAM" id="SSF55874">
    <property type="entry name" value="ATPase domain of HSP90 chaperone/DNA topoisomerase II/histidine kinase"/>
    <property type="match status" value="1"/>
</dbReference>
<keyword evidence="7" id="KW-0175">Coiled coil</keyword>
<comment type="catalytic activity">
    <reaction evidence="1">
        <text>ATP + protein L-histidine = ADP + protein N-phospho-L-histidine.</text>
        <dbReference type="EC" id="2.7.13.3"/>
    </reaction>
</comment>
<keyword evidence="8" id="KW-1133">Transmembrane helix</keyword>
<dbReference type="CDD" id="cd00082">
    <property type="entry name" value="HisKA"/>
    <property type="match status" value="1"/>
</dbReference>
<evidence type="ECO:0000256" key="8">
    <source>
        <dbReference type="SAM" id="Phobius"/>
    </source>
</evidence>
<feature type="signal peptide" evidence="9">
    <location>
        <begin position="1"/>
        <end position="20"/>
    </location>
</feature>
<evidence type="ECO:0000259" key="11">
    <source>
        <dbReference type="PROSITE" id="PS50885"/>
    </source>
</evidence>
<keyword evidence="5" id="KW-0808">Transferase</keyword>
<dbReference type="InterPro" id="IPR004358">
    <property type="entry name" value="Sig_transdc_His_kin-like_C"/>
</dbReference>
<evidence type="ECO:0000256" key="7">
    <source>
        <dbReference type="SAM" id="Coils"/>
    </source>
</evidence>
<comment type="caution">
    <text evidence="12">The sequence shown here is derived from an EMBL/GenBank/DDBJ whole genome shotgun (WGS) entry which is preliminary data.</text>
</comment>
<dbReference type="SMART" id="SM00387">
    <property type="entry name" value="HATPase_c"/>
    <property type="match status" value="1"/>
</dbReference>
<reference evidence="12 13" key="1">
    <citation type="submission" date="2024-04" db="EMBL/GenBank/DDBJ databases">
        <title>Novel species of the genus Ideonella isolated from streams.</title>
        <authorList>
            <person name="Lu H."/>
        </authorList>
    </citation>
    <scope>NUCLEOTIDE SEQUENCE [LARGE SCALE GENOMIC DNA]</scope>
    <source>
        <strain evidence="12 13">LYT19W</strain>
    </source>
</reference>
<dbReference type="InterPro" id="IPR036890">
    <property type="entry name" value="HATPase_C_sf"/>
</dbReference>
<dbReference type="InterPro" id="IPR003594">
    <property type="entry name" value="HATPase_dom"/>
</dbReference>
<name>A0ABU9C7J9_9BURK</name>
<feature type="coiled-coil region" evidence="7">
    <location>
        <begin position="346"/>
        <end position="384"/>
    </location>
</feature>
<dbReference type="Pfam" id="PF02518">
    <property type="entry name" value="HATPase_c"/>
    <property type="match status" value="1"/>
</dbReference>
<evidence type="ECO:0000256" key="1">
    <source>
        <dbReference type="ARBA" id="ARBA00000085"/>
    </source>
</evidence>
<keyword evidence="12" id="KW-0067">ATP-binding</keyword>
<dbReference type="PANTHER" id="PTHR42878:SF15">
    <property type="entry name" value="BACTERIOPHYTOCHROME"/>
    <property type="match status" value="1"/>
</dbReference>
<dbReference type="InterPro" id="IPR003661">
    <property type="entry name" value="HisK_dim/P_dom"/>
</dbReference>
<feature type="chain" id="PRO_5045098533" description="histidine kinase" evidence="9">
    <location>
        <begin position="21"/>
        <end position="615"/>
    </location>
</feature>
<dbReference type="Proteomes" id="UP001379945">
    <property type="component" value="Unassembled WGS sequence"/>
</dbReference>
<evidence type="ECO:0000256" key="5">
    <source>
        <dbReference type="ARBA" id="ARBA00022679"/>
    </source>
</evidence>
<dbReference type="Gene3D" id="1.10.287.130">
    <property type="match status" value="1"/>
</dbReference>
<evidence type="ECO:0000256" key="9">
    <source>
        <dbReference type="SAM" id="SignalP"/>
    </source>
</evidence>
<dbReference type="SMART" id="SM00388">
    <property type="entry name" value="HisKA"/>
    <property type="match status" value="1"/>
</dbReference>
<evidence type="ECO:0000256" key="4">
    <source>
        <dbReference type="ARBA" id="ARBA00022553"/>
    </source>
</evidence>